<dbReference type="EMBL" id="SOYY01000025">
    <property type="protein sequence ID" value="KAA0702384.1"/>
    <property type="molecule type" value="Genomic_DNA"/>
</dbReference>
<keyword evidence="4 5" id="KW-0472">Membrane</keyword>
<dbReference type="Proteomes" id="UP000324632">
    <property type="component" value="Chromosome 25"/>
</dbReference>
<reference evidence="7 8" key="1">
    <citation type="journal article" date="2019" name="Mol. Ecol. Resour.">
        <title>Chromosome-level genome assembly of Triplophysa tibetana, a fish adapted to the harsh high-altitude environment of the Tibetan Plateau.</title>
        <authorList>
            <person name="Yang X."/>
            <person name="Liu H."/>
            <person name="Ma Z."/>
            <person name="Zou Y."/>
            <person name="Zou M."/>
            <person name="Mao Y."/>
            <person name="Li X."/>
            <person name="Wang H."/>
            <person name="Chen T."/>
            <person name="Wang W."/>
            <person name="Yang R."/>
        </authorList>
    </citation>
    <scope>NUCLEOTIDE SEQUENCE [LARGE SCALE GENOMIC DNA]</scope>
    <source>
        <strain evidence="7">TTIB1903HZAU</strain>
        <tissue evidence="7">Muscle</tissue>
    </source>
</reference>
<sequence length="357" mass="42064">MGEEDNLVGFTFQRSSNIKPQQRITNRVFNRYAKYPLLNMLPRRILDNKDQRLDMVQQYMNRCILAIFTWEVLLKWLEDSRMFWNMWNMFDLAVTAMTALPEILPQTDGSRSHQWLKLFIMFRTLRFLKIILKYPQLRLILNVVFCIFRGIQFRYMLFGVLVGNYIFAAVGVHLFAKYTSSSIPGLLYQDDFKDVPNSFLTMFSIFTMDHITALFKDIYRVPELHYNACVLFIVGWYLFGAVTLSSFIVGLIMGSFQRLRAELISESYEVQVQKAAEMIKAGNVSGKQCPENEPNEEIAWDVFFKTMEYQDQATAIQWHEECLLNYLRLQERLQIDLDTETQLQDKAVQALLKLHEH</sequence>
<dbReference type="GO" id="GO:0009566">
    <property type="term" value="P:fertilization"/>
    <property type="evidence" value="ECO:0007669"/>
    <property type="project" value="TreeGrafter"/>
</dbReference>
<keyword evidence="3 5" id="KW-1133">Transmembrane helix</keyword>
<dbReference type="GO" id="GO:0036128">
    <property type="term" value="C:CatSper complex"/>
    <property type="evidence" value="ECO:0007669"/>
    <property type="project" value="InterPro"/>
</dbReference>
<evidence type="ECO:0000256" key="4">
    <source>
        <dbReference type="ARBA" id="ARBA00023136"/>
    </source>
</evidence>
<dbReference type="GO" id="GO:0048240">
    <property type="term" value="P:sperm capacitation"/>
    <property type="evidence" value="ECO:0007669"/>
    <property type="project" value="TreeGrafter"/>
</dbReference>
<evidence type="ECO:0000256" key="1">
    <source>
        <dbReference type="ARBA" id="ARBA00004141"/>
    </source>
</evidence>
<evidence type="ECO:0000256" key="2">
    <source>
        <dbReference type="ARBA" id="ARBA00022692"/>
    </source>
</evidence>
<dbReference type="Pfam" id="PF00520">
    <property type="entry name" value="Ion_trans"/>
    <property type="match status" value="1"/>
</dbReference>
<proteinExistence type="predicted"/>
<feature type="transmembrane region" description="Helical" evidence="5">
    <location>
        <begin position="153"/>
        <end position="175"/>
    </location>
</feature>
<evidence type="ECO:0000313" key="8">
    <source>
        <dbReference type="Proteomes" id="UP000324632"/>
    </source>
</evidence>
<feature type="domain" description="Ion transport" evidence="6">
    <location>
        <begin position="51"/>
        <end position="261"/>
    </location>
</feature>
<dbReference type="GO" id="GO:0005227">
    <property type="term" value="F:calcium-activated cation channel activity"/>
    <property type="evidence" value="ECO:0007669"/>
    <property type="project" value="InterPro"/>
</dbReference>
<gene>
    <name evidence="7" type="ORF">E1301_Tti015733</name>
</gene>
<evidence type="ECO:0000256" key="5">
    <source>
        <dbReference type="SAM" id="Phobius"/>
    </source>
</evidence>
<comment type="subcellular location">
    <subcellularLocation>
        <location evidence="1">Membrane</location>
        <topology evidence="1">Multi-pass membrane protein</topology>
    </subcellularLocation>
</comment>
<evidence type="ECO:0000256" key="3">
    <source>
        <dbReference type="ARBA" id="ARBA00022989"/>
    </source>
</evidence>
<keyword evidence="2 5" id="KW-0812">Transmembrane</keyword>
<organism evidence="7 8">
    <name type="scientific">Triplophysa tibetana</name>
    <dbReference type="NCBI Taxonomy" id="1572043"/>
    <lineage>
        <taxon>Eukaryota</taxon>
        <taxon>Metazoa</taxon>
        <taxon>Chordata</taxon>
        <taxon>Craniata</taxon>
        <taxon>Vertebrata</taxon>
        <taxon>Euteleostomi</taxon>
        <taxon>Actinopterygii</taxon>
        <taxon>Neopterygii</taxon>
        <taxon>Teleostei</taxon>
        <taxon>Ostariophysi</taxon>
        <taxon>Cypriniformes</taxon>
        <taxon>Nemacheilidae</taxon>
        <taxon>Triplophysa</taxon>
    </lineage>
</organism>
<evidence type="ECO:0000313" key="7">
    <source>
        <dbReference type="EMBL" id="KAA0702384.1"/>
    </source>
</evidence>
<feature type="transmembrane region" description="Helical" evidence="5">
    <location>
        <begin position="195"/>
        <end position="215"/>
    </location>
</feature>
<dbReference type="Gene3D" id="1.20.120.350">
    <property type="entry name" value="Voltage-gated potassium channels. Chain C"/>
    <property type="match status" value="1"/>
</dbReference>
<dbReference type="AlphaFoldDB" id="A0A5A9MX72"/>
<dbReference type="GO" id="GO:0030317">
    <property type="term" value="P:flagellated sperm motility"/>
    <property type="evidence" value="ECO:0007669"/>
    <property type="project" value="InterPro"/>
</dbReference>
<accession>A0A5A9MX72</accession>
<comment type="caution">
    <text evidence="7">The sequence shown here is derived from an EMBL/GenBank/DDBJ whole genome shotgun (WGS) entry which is preliminary data.</text>
</comment>
<dbReference type="PANTHER" id="PTHR46923">
    <property type="entry name" value="CATION CHANNEL SPERM-ASSOCIATED PROTEIN 2"/>
    <property type="match status" value="1"/>
</dbReference>
<dbReference type="InterPro" id="IPR028747">
    <property type="entry name" value="CatSper2"/>
</dbReference>
<keyword evidence="8" id="KW-1185">Reference proteome</keyword>
<evidence type="ECO:0000259" key="6">
    <source>
        <dbReference type="Pfam" id="PF00520"/>
    </source>
</evidence>
<dbReference type="PANTHER" id="PTHR46923:SF1">
    <property type="entry name" value="CATION CHANNEL SPERM-ASSOCIATED PROTEIN 2"/>
    <property type="match status" value="1"/>
</dbReference>
<name>A0A5A9MX72_9TELE</name>
<dbReference type="InterPro" id="IPR005821">
    <property type="entry name" value="Ion_trans_dom"/>
</dbReference>
<protein>
    <submittedName>
        <fullName evidence="7">Cation channel sperm-associated protein 2</fullName>
    </submittedName>
</protein>
<dbReference type="InterPro" id="IPR027359">
    <property type="entry name" value="Volt_channel_dom_sf"/>
</dbReference>
<feature type="transmembrane region" description="Helical" evidence="5">
    <location>
        <begin position="227"/>
        <end position="253"/>
    </location>
</feature>
<dbReference type="Gene3D" id="1.10.287.70">
    <property type="match status" value="1"/>
</dbReference>
<dbReference type="SUPFAM" id="SSF81324">
    <property type="entry name" value="Voltage-gated potassium channels"/>
    <property type="match status" value="1"/>
</dbReference>